<accession>A0A016W347</accession>
<sequence>MVIHGKATITHLKVWTRPIKTAREPTLINMKMNRTNCELNSVCLDISCTNDPLSLSFCMWTPGDCRILCKRKKNLVFSCTPVRRRLKCCEREQTTAAIGYIPHRRIVVK</sequence>
<dbReference type="Proteomes" id="UP000024635">
    <property type="component" value="Unassembled WGS sequence"/>
</dbReference>
<dbReference type="AlphaFoldDB" id="A0A016W347"/>
<organism evidence="1 2">
    <name type="scientific">Ancylostoma ceylanicum</name>
    <dbReference type="NCBI Taxonomy" id="53326"/>
    <lineage>
        <taxon>Eukaryota</taxon>
        <taxon>Metazoa</taxon>
        <taxon>Ecdysozoa</taxon>
        <taxon>Nematoda</taxon>
        <taxon>Chromadorea</taxon>
        <taxon>Rhabditida</taxon>
        <taxon>Rhabditina</taxon>
        <taxon>Rhabditomorpha</taxon>
        <taxon>Strongyloidea</taxon>
        <taxon>Ancylostomatidae</taxon>
        <taxon>Ancylostomatinae</taxon>
        <taxon>Ancylostoma</taxon>
    </lineage>
</organism>
<gene>
    <name evidence="1" type="primary">Acey_s0002.g949</name>
    <name evidence="1" type="ORF">Y032_0002g949</name>
</gene>
<evidence type="ECO:0000313" key="1">
    <source>
        <dbReference type="EMBL" id="EYC33717.1"/>
    </source>
</evidence>
<evidence type="ECO:0000313" key="2">
    <source>
        <dbReference type="Proteomes" id="UP000024635"/>
    </source>
</evidence>
<reference evidence="2" key="1">
    <citation type="journal article" date="2015" name="Nat. Genet.">
        <title>The genome and transcriptome of the zoonotic hookworm Ancylostoma ceylanicum identify infection-specific gene families.</title>
        <authorList>
            <person name="Schwarz E.M."/>
            <person name="Hu Y."/>
            <person name="Antoshechkin I."/>
            <person name="Miller M.M."/>
            <person name="Sternberg P.W."/>
            <person name="Aroian R.V."/>
        </authorList>
    </citation>
    <scope>NUCLEOTIDE SEQUENCE</scope>
    <source>
        <strain evidence="2">HY135</strain>
    </source>
</reference>
<comment type="caution">
    <text evidence="1">The sequence shown here is derived from an EMBL/GenBank/DDBJ whole genome shotgun (WGS) entry which is preliminary data.</text>
</comment>
<proteinExistence type="predicted"/>
<name>A0A016W347_9BILA</name>
<protein>
    <submittedName>
        <fullName evidence="1">Uncharacterized protein</fullName>
    </submittedName>
</protein>
<dbReference type="EMBL" id="JARK01001338">
    <property type="protein sequence ID" value="EYC33717.1"/>
    <property type="molecule type" value="Genomic_DNA"/>
</dbReference>
<keyword evidence="2" id="KW-1185">Reference proteome</keyword>